<dbReference type="RefSeq" id="WP_133065588.1">
    <property type="nucleotide sequence ID" value="NZ_NOXU01000032.1"/>
</dbReference>
<sequence>MRADPLHDIRDLTILGKMDLLDYGEVIQELSGSSVIADPARGQIVVWNLPGLSGSLSVASRPAVPAAQVPAGLAPRRRAWSLTVFIVHGASGAKTLSLPGGLGAVPADATQIQFSTTAGKIDVITCTYVEGLNRWFSFVGGLGY</sequence>
<proteinExistence type="predicted"/>
<dbReference type="AlphaFoldDB" id="A0A255YS07"/>
<gene>
    <name evidence="1" type="ORF">CHU95_19995</name>
</gene>
<protein>
    <submittedName>
        <fullName evidence="1">Uncharacterized protein</fullName>
    </submittedName>
</protein>
<keyword evidence="2" id="KW-1185">Reference proteome</keyword>
<dbReference type="Proteomes" id="UP000216998">
    <property type="component" value="Unassembled WGS sequence"/>
</dbReference>
<evidence type="ECO:0000313" key="2">
    <source>
        <dbReference type="Proteomes" id="UP000216998"/>
    </source>
</evidence>
<comment type="caution">
    <text evidence="1">The sequence shown here is derived from an EMBL/GenBank/DDBJ whole genome shotgun (WGS) entry which is preliminary data.</text>
</comment>
<reference evidence="1 2" key="1">
    <citation type="submission" date="2017-07" db="EMBL/GenBank/DDBJ databases">
        <title>Niveispirillum cyanobacteriorum sp. nov., isolated from cyanobacterial aggregates in a eutrophic lake.</title>
        <authorList>
            <person name="Cai H."/>
        </authorList>
    </citation>
    <scope>NUCLEOTIDE SEQUENCE [LARGE SCALE GENOMIC DNA]</scope>
    <source>
        <strain evidence="2">TH1-14</strain>
    </source>
</reference>
<evidence type="ECO:0000313" key="1">
    <source>
        <dbReference type="EMBL" id="OYQ31435.1"/>
    </source>
</evidence>
<name>A0A255YS07_9PROT</name>
<accession>A0A255YS07</accession>
<dbReference type="EMBL" id="NOXU01000032">
    <property type="protein sequence ID" value="OYQ31435.1"/>
    <property type="molecule type" value="Genomic_DNA"/>
</dbReference>
<organism evidence="1 2">
    <name type="scientific">Niveispirillum lacus</name>
    <dbReference type="NCBI Taxonomy" id="1981099"/>
    <lineage>
        <taxon>Bacteria</taxon>
        <taxon>Pseudomonadati</taxon>
        <taxon>Pseudomonadota</taxon>
        <taxon>Alphaproteobacteria</taxon>
        <taxon>Rhodospirillales</taxon>
        <taxon>Azospirillaceae</taxon>
        <taxon>Niveispirillum</taxon>
    </lineage>
</organism>